<evidence type="ECO:0000256" key="2">
    <source>
        <dbReference type="ARBA" id="ARBA00022801"/>
    </source>
</evidence>
<comment type="similarity">
    <text evidence="1">Belongs to the 4-hydroxybenzoyl-CoA thioesterase family.</text>
</comment>
<dbReference type="EMBL" id="JBHLUU010000127">
    <property type="protein sequence ID" value="MFC0478074.1"/>
    <property type="molecule type" value="Genomic_DNA"/>
</dbReference>
<dbReference type="PANTHER" id="PTHR31793:SF27">
    <property type="entry name" value="NOVEL THIOESTERASE SUPERFAMILY DOMAIN AND SAPOSIN A-TYPE DOMAIN CONTAINING PROTEIN (0610012H03RIK)"/>
    <property type="match status" value="1"/>
</dbReference>
<protein>
    <submittedName>
        <fullName evidence="3">Acyl-CoA thioesterase</fullName>
        <ecNumber evidence="3">3.1.2.-</ecNumber>
    </submittedName>
</protein>
<dbReference type="NCBIfam" id="TIGR00051">
    <property type="entry name" value="YbgC/FadM family acyl-CoA thioesterase"/>
    <property type="match status" value="1"/>
</dbReference>
<dbReference type="InterPro" id="IPR029069">
    <property type="entry name" value="HotDog_dom_sf"/>
</dbReference>
<dbReference type="PIRSF" id="PIRSF003230">
    <property type="entry name" value="YbgC"/>
    <property type="match status" value="1"/>
</dbReference>
<evidence type="ECO:0000313" key="4">
    <source>
        <dbReference type="Proteomes" id="UP001589738"/>
    </source>
</evidence>
<dbReference type="GO" id="GO:0016787">
    <property type="term" value="F:hydrolase activity"/>
    <property type="evidence" value="ECO:0007669"/>
    <property type="project" value="UniProtKB-KW"/>
</dbReference>
<dbReference type="PANTHER" id="PTHR31793">
    <property type="entry name" value="4-HYDROXYBENZOYL-COA THIOESTERASE FAMILY MEMBER"/>
    <property type="match status" value="1"/>
</dbReference>
<dbReference type="InterPro" id="IPR006684">
    <property type="entry name" value="YbgC/YbaW"/>
</dbReference>
<keyword evidence="2 3" id="KW-0378">Hydrolase</keyword>
<dbReference type="Proteomes" id="UP001589738">
    <property type="component" value="Unassembled WGS sequence"/>
</dbReference>
<organism evidence="3 4">
    <name type="scientific">Robertmurraya beringensis</name>
    <dbReference type="NCBI Taxonomy" id="641660"/>
    <lineage>
        <taxon>Bacteria</taxon>
        <taxon>Bacillati</taxon>
        <taxon>Bacillota</taxon>
        <taxon>Bacilli</taxon>
        <taxon>Bacillales</taxon>
        <taxon>Bacillaceae</taxon>
        <taxon>Robertmurraya</taxon>
    </lineage>
</organism>
<dbReference type="Gene3D" id="3.10.129.10">
    <property type="entry name" value="Hotdog Thioesterase"/>
    <property type="match status" value="1"/>
</dbReference>
<dbReference type="RefSeq" id="WP_160545986.1">
    <property type="nucleotide sequence ID" value="NZ_JBHLUU010000127.1"/>
</dbReference>
<dbReference type="InterPro" id="IPR050563">
    <property type="entry name" value="4-hydroxybenzoyl-CoA_TE"/>
</dbReference>
<name>A0ABV6KXL8_9BACI</name>
<proteinExistence type="inferred from homology"/>
<evidence type="ECO:0000313" key="3">
    <source>
        <dbReference type="EMBL" id="MFC0478074.1"/>
    </source>
</evidence>
<dbReference type="CDD" id="cd00586">
    <property type="entry name" value="4HBT"/>
    <property type="match status" value="1"/>
</dbReference>
<gene>
    <name evidence="3" type="ORF">ACFFHF_23070</name>
</gene>
<reference evidence="3 4" key="1">
    <citation type="submission" date="2024-09" db="EMBL/GenBank/DDBJ databases">
        <authorList>
            <person name="Sun Q."/>
            <person name="Mori K."/>
        </authorList>
    </citation>
    <scope>NUCLEOTIDE SEQUENCE [LARGE SCALE GENOMIC DNA]</scope>
    <source>
        <strain evidence="3 4">CGMCC 1.9126</strain>
    </source>
</reference>
<dbReference type="SUPFAM" id="SSF54637">
    <property type="entry name" value="Thioesterase/thiol ester dehydrase-isomerase"/>
    <property type="match status" value="1"/>
</dbReference>
<accession>A0ABV6KXL8</accession>
<dbReference type="Pfam" id="PF13279">
    <property type="entry name" value="4HBT_2"/>
    <property type="match status" value="1"/>
</dbReference>
<keyword evidence="4" id="KW-1185">Reference proteome</keyword>
<evidence type="ECO:0000256" key="1">
    <source>
        <dbReference type="ARBA" id="ARBA00005953"/>
    </source>
</evidence>
<sequence>MLVGKKEIEVRYAETDQMGVVYHANYLVWMELGRTSIIEDLGFKYADMEKEGVISPVIDIQASYKKPVRYGEKAMVHTWIEEYDGFRVTYGYEIFTESGDTALKGMSQHVCVMQDTFRPISIRKKFPIWHEAYEKHKKQPVATE</sequence>
<dbReference type="EC" id="3.1.2.-" evidence="3"/>
<comment type="caution">
    <text evidence="3">The sequence shown here is derived from an EMBL/GenBank/DDBJ whole genome shotgun (WGS) entry which is preliminary data.</text>
</comment>